<evidence type="ECO:0000313" key="6">
    <source>
        <dbReference type="EMBL" id="EMF17368.1"/>
    </source>
</evidence>
<feature type="compositionally biased region" description="Basic residues" evidence="5">
    <location>
        <begin position="17"/>
        <end position="30"/>
    </location>
</feature>
<protein>
    <recommendedName>
        <fullName evidence="1">1-alkyl-2-acetylglycerophosphocholine esterase</fullName>
        <ecNumber evidence="1">3.1.1.47</ecNumber>
    </recommendedName>
</protein>
<dbReference type="Gene3D" id="3.40.50.1820">
    <property type="entry name" value="alpha/beta hydrolase"/>
    <property type="match status" value="1"/>
</dbReference>
<dbReference type="AlphaFoldDB" id="N1QMV1"/>
<keyword evidence="7" id="KW-1185">Reference proteome</keyword>
<keyword evidence="2" id="KW-0378">Hydrolase</keyword>
<feature type="compositionally biased region" description="Basic and acidic residues" evidence="5">
    <location>
        <begin position="165"/>
        <end position="175"/>
    </location>
</feature>
<feature type="region of interest" description="Disordered" evidence="5">
    <location>
        <begin position="593"/>
        <end position="624"/>
    </location>
</feature>
<evidence type="ECO:0000256" key="4">
    <source>
        <dbReference type="ARBA" id="ARBA00023098"/>
    </source>
</evidence>
<dbReference type="STRING" id="692275.N1QMV1"/>
<evidence type="ECO:0000256" key="2">
    <source>
        <dbReference type="ARBA" id="ARBA00022801"/>
    </source>
</evidence>
<evidence type="ECO:0000256" key="3">
    <source>
        <dbReference type="ARBA" id="ARBA00022963"/>
    </source>
</evidence>
<reference evidence="6 7" key="1">
    <citation type="journal article" date="2012" name="PLoS Pathog.">
        <title>Diverse lifestyles and strategies of plant pathogenesis encoded in the genomes of eighteen Dothideomycetes fungi.</title>
        <authorList>
            <person name="Ohm R.A."/>
            <person name="Feau N."/>
            <person name="Henrissat B."/>
            <person name="Schoch C.L."/>
            <person name="Horwitz B.A."/>
            <person name="Barry K.W."/>
            <person name="Condon B.J."/>
            <person name="Copeland A.C."/>
            <person name="Dhillon B."/>
            <person name="Glaser F."/>
            <person name="Hesse C.N."/>
            <person name="Kosti I."/>
            <person name="LaButti K."/>
            <person name="Lindquist E.A."/>
            <person name="Lucas S."/>
            <person name="Salamov A.A."/>
            <person name="Bradshaw R.E."/>
            <person name="Ciuffetti L."/>
            <person name="Hamelin R.C."/>
            <person name="Kema G.H.J."/>
            <person name="Lawrence C."/>
            <person name="Scott J.A."/>
            <person name="Spatafora J.W."/>
            <person name="Turgeon B.G."/>
            <person name="de Wit P.J.G.M."/>
            <person name="Zhong S."/>
            <person name="Goodwin S.B."/>
            <person name="Grigoriev I.V."/>
        </authorList>
    </citation>
    <scope>NUCLEOTIDE SEQUENCE [LARGE SCALE GENOMIC DNA]</scope>
    <source>
        <strain evidence="6 7">SO2202</strain>
    </source>
</reference>
<name>N1QMV1_SPHMS</name>
<dbReference type="eggNOG" id="KOG3847">
    <property type="taxonomic scope" value="Eukaryota"/>
</dbReference>
<dbReference type="OMA" id="EAFMHWK"/>
<dbReference type="SUPFAM" id="SSF53474">
    <property type="entry name" value="alpha/beta-Hydrolases"/>
    <property type="match status" value="1"/>
</dbReference>
<dbReference type="EC" id="3.1.1.47" evidence="1"/>
<keyword evidence="4" id="KW-0443">Lipid metabolism</keyword>
<dbReference type="InterPro" id="IPR029058">
    <property type="entry name" value="AB_hydrolase_fold"/>
</dbReference>
<dbReference type="GeneID" id="27900775"/>
<evidence type="ECO:0000256" key="1">
    <source>
        <dbReference type="ARBA" id="ARBA00013201"/>
    </source>
</evidence>
<gene>
    <name evidence="6" type="ORF">SEPMUDRAFT_146412</name>
</gene>
<dbReference type="EMBL" id="KB456260">
    <property type="protein sequence ID" value="EMF17368.1"/>
    <property type="molecule type" value="Genomic_DNA"/>
</dbReference>
<proteinExistence type="predicted"/>
<dbReference type="RefSeq" id="XP_016765489.1">
    <property type="nucleotide sequence ID" value="XM_016903638.1"/>
</dbReference>
<dbReference type="OrthoDB" id="2363873at2759"/>
<feature type="region of interest" description="Disordered" evidence="5">
    <location>
        <begin position="165"/>
        <end position="186"/>
    </location>
</feature>
<feature type="compositionally biased region" description="Basic and acidic residues" evidence="5">
    <location>
        <begin position="1"/>
        <end position="16"/>
    </location>
</feature>
<keyword evidence="3" id="KW-0442">Lipid degradation</keyword>
<evidence type="ECO:0000256" key="5">
    <source>
        <dbReference type="SAM" id="MobiDB-lite"/>
    </source>
</evidence>
<dbReference type="GO" id="GO:0016042">
    <property type="term" value="P:lipid catabolic process"/>
    <property type="evidence" value="ECO:0007669"/>
    <property type="project" value="UniProtKB-KW"/>
</dbReference>
<dbReference type="PANTHER" id="PTHR10272:SF0">
    <property type="entry name" value="PLATELET-ACTIVATING FACTOR ACETYLHYDROLASE"/>
    <property type="match status" value="1"/>
</dbReference>
<dbReference type="GO" id="GO:0003847">
    <property type="term" value="F:1-alkyl-2-acetylglycerophosphocholine esterase activity"/>
    <property type="evidence" value="ECO:0007669"/>
    <property type="project" value="UniProtKB-EC"/>
</dbReference>
<organism evidence="6 7">
    <name type="scientific">Sphaerulina musiva (strain SO2202)</name>
    <name type="common">Poplar stem canker fungus</name>
    <name type="synonym">Septoria musiva</name>
    <dbReference type="NCBI Taxonomy" id="692275"/>
    <lineage>
        <taxon>Eukaryota</taxon>
        <taxon>Fungi</taxon>
        <taxon>Dikarya</taxon>
        <taxon>Ascomycota</taxon>
        <taxon>Pezizomycotina</taxon>
        <taxon>Dothideomycetes</taxon>
        <taxon>Dothideomycetidae</taxon>
        <taxon>Mycosphaerellales</taxon>
        <taxon>Mycosphaerellaceae</taxon>
        <taxon>Sphaerulina</taxon>
    </lineage>
</organism>
<dbReference type="Proteomes" id="UP000016931">
    <property type="component" value="Unassembled WGS sequence"/>
</dbReference>
<sequence>MSPSKGRPELGAEKSSKPPHAKKSKRRAPRGFRDRPWVPGKTLPTYTGPYPVGSMEIECPASNPRAFSHITRNKRHILQLETVLMTIYYPAAIDQEEKLPKTSSRFSRELWLGRPRVSIAQGYGKFAGVGSLAVPVFATTMLTKLPAFRNAPIARYWAPEADTKTEGLKAKHEAGTKPNESSSDEPQFPVILFSHGLGGTRTMYSSVCGEFASYGFIVIAVEHRDGSGPRTYINHAKRGEGSASDLETRGKLDHDPHEKERGYSIIDYIFPKDNPLDTSPLNEKGVDTELRDAQKDLRLAEIEEAYGVFTEIIKGNGQMISDKNLRRKGYKGSSRHGLEGVDWSQWKDRARLDHVTAAGHSFGAATTVDILRQSERFHYVSQGILYDVWGAGTRGADDNEPKQRVQAPVLAINSEAFTYWPSNFELVESIVKEAESEPLPSPAWLLTIRGTVHISQSDFSLLYPHVSSLLLKMTACPRRALDLNINASLEFLDQTLPADLAAVNRAYQNEKLLEQSPNPLERISSNLLHKPTNEKWIAARLHIPHEWLYRLSPRLFRELSRREDKRKGRVIEAGDEVWLHCKPTEKSLKQYLDRTGRSTSDAVHQKTSDGTTTAEPVIPQNPPL</sequence>
<feature type="region of interest" description="Disordered" evidence="5">
    <location>
        <begin position="235"/>
        <end position="257"/>
    </location>
</feature>
<feature type="compositionally biased region" description="Basic and acidic residues" evidence="5">
    <location>
        <begin position="246"/>
        <end position="257"/>
    </location>
</feature>
<dbReference type="HOGENOM" id="CLU_022501_2_0_1"/>
<dbReference type="Pfam" id="PF03403">
    <property type="entry name" value="PAF-AH_p_II"/>
    <property type="match status" value="1"/>
</dbReference>
<accession>N1QMV1</accession>
<feature type="region of interest" description="Disordered" evidence="5">
    <location>
        <begin position="1"/>
        <end position="40"/>
    </location>
</feature>
<dbReference type="PANTHER" id="PTHR10272">
    <property type="entry name" value="PLATELET-ACTIVATING FACTOR ACETYLHYDROLASE"/>
    <property type="match status" value="1"/>
</dbReference>
<evidence type="ECO:0000313" key="7">
    <source>
        <dbReference type="Proteomes" id="UP000016931"/>
    </source>
</evidence>